<dbReference type="AlphaFoldDB" id="A0A3M7Q2X8"/>
<reference evidence="2 3" key="1">
    <citation type="journal article" date="2018" name="Sci. Rep.">
        <title>Genomic signatures of local adaptation to the degree of environmental predictability in rotifers.</title>
        <authorList>
            <person name="Franch-Gras L."/>
            <person name="Hahn C."/>
            <person name="Garcia-Roger E.M."/>
            <person name="Carmona M.J."/>
            <person name="Serra M."/>
            <person name="Gomez A."/>
        </authorList>
    </citation>
    <scope>NUCLEOTIDE SEQUENCE [LARGE SCALE GENOMIC DNA]</scope>
    <source>
        <strain evidence="2">HYR1</strain>
    </source>
</reference>
<dbReference type="Proteomes" id="UP000276133">
    <property type="component" value="Unassembled WGS sequence"/>
</dbReference>
<evidence type="ECO:0000313" key="3">
    <source>
        <dbReference type="Proteomes" id="UP000276133"/>
    </source>
</evidence>
<keyword evidence="3" id="KW-1185">Reference proteome</keyword>
<feature type="non-terminal residue" evidence="2">
    <location>
        <position position="499"/>
    </location>
</feature>
<keyword evidence="1" id="KW-0175">Coiled coil</keyword>
<evidence type="ECO:0000313" key="2">
    <source>
        <dbReference type="EMBL" id="RNA05365.1"/>
    </source>
</evidence>
<name>A0A3M7Q2X8_BRAPC</name>
<feature type="coiled-coil region" evidence="1">
    <location>
        <begin position="429"/>
        <end position="456"/>
    </location>
</feature>
<evidence type="ECO:0000256" key="1">
    <source>
        <dbReference type="SAM" id="Coils"/>
    </source>
</evidence>
<feature type="coiled-coil region" evidence="1">
    <location>
        <begin position="362"/>
        <end position="399"/>
    </location>
</feature>
<accession>A0A3M7Q2X8</accession>
<comment type="caution">
    <text evidence="2">The sequence shown here is derived from an EMBL/GenBank/DDBJ whole genome shotgun (WGS) entry which is preliminary data.</text>
</comment>
<proteinExistence type="predicted"/>
<protein>
    <submittedName>
        <fullName evidence="2">Uncharacterized protein</fullName>
    </submittedName>
</protein>
<sequence>MDSTDLEIAENENEVNLKNQNQAFLQSFLSTHEPEDTWKPSSLGIKCFSQKPKGHIFLTRRILDLCSTDGKRKIEIEYNYSKNFQNEKEFKSKGSSIQNCSFCDTVSLDFEPESTFFDLLMDVQIITVAPENLKHLNKIEDTRPPELVSYTDTGQELEIDSDCEESRIYSSYNLRYSKQEPTSNDHELCQPSEDQLKDDYEILNGNGQKLIIKTLIKNEVENNSYKSLECLNTYENSKLNTDQTNQSFLSNIRSNSSSSLMSSLSDSGSYCQNFLSTGKCSLFNNSSTSDSRSSSRRSVYTTVEFYPPGDNYVEMIDLNSDSTNSYDDFFKKNVLKDLSDKENIRESKQNSEIDDKEMNKNISQKEKENKDQMKNNQNLQEAIKKYENIENKNFKLHRQDKTNEDVCQKIKNKETENYLEKESTIESEKKINEESIKTKEENAKELNKTMENKFETGEFSKDKKLVLERTIIKKENEIKFEKESEILISNKSYEELSKK</sequence>
<dbReference type="OrthoDB" id="10648138at2759"/>
<organism evidence="2 3">
    <name type="scientific">Brachionus plicatilis</name>
    <name type="common">Marine rotifer</name>
    <name type="synonym">Brachionus muelleri</name>
    <dbReference type="NCBI Taxonomy" id="10195"/>
    <lineage>
        <taxon>Eukaryota</taxon>
        <taxon>Metazoa</taxon>
        <taxon>Spiralia</taxon>
        <taxon>Gnathifera</taxon>
        <taxon>Rotifera</taxon>
        <taxon>Eurotatoria</taxon>
        <taxon>Monogononta</taxon>
        <taxon>Pseudotrocha</taxon>
        <taxon>Ploima</taxon>
        <taxon>Brachionidae</taxon>
        <taxon>Brachionus</taxon>
    </lineage>
</organism>
<dbReference type="EMBL" id="REGN01007747">
    <property type="protein sequence ID" value="RNA05365.1"/>
    <property type="molecule type" value="Genomic_DNA"/>
</dbReference>
<gene>
    <name evidence="2" type="ORF">BpHYR1_026670</name>
</gene>